<keyword evidence="2" id="KW-1185">Reference proteome</keyword>
<protein>
    <submittedName>
        <fullName evidence="1">Uncharacterized protein</fullName>
    </submittedName>
</protein>
<organism evidence="1 2">
    <name type="scientific">Psilocybe cyanescens</name>
    <dbReference type="NCBI Taxonomy" id="93625"/>
    <lineage>
        <taxon>Eukaryota</taxon>
        <taxon>Fungi</taxon>
        <taxon>Dikarya</taxon>
        <taxon>Basidiomycota</taxon>
        <taxon>Agaricomycotina</taxon>
        <taxon>Agaricomycetes</taxon>
        <taxon>Agaricomycetidae</taxon>
        <taxon>Agaricales</taxon>
        <taxon>Agaricineae</taxon>
        <taxon>Strophariaceae</taxon>
        <taxon>Psilocybe</taxon>
    </lineage>
</organism>
<accession>A0A409XYL0</accession>
<gene>
    <name evidence="1" type="ORF">CVT25_002001</name>
</gene>
<evidence type="ECO:0000313" key="2">
    <source>
        <dbReference type="Proteomes" id="UP000283269"/>
    </source>
</evidence>
<evidence type="ECO:0000313" key="1">
    <source>
        <dbReference type="EMBL" id="PPQ95854.1"/>
    </source>
</evidence>
<dbReference type="OrthoDB" id="2746711at2759"/>
<dbReference type="Proteomes" id="UP000283269">
    <property type="component" value="Unassembled WGS sequence"/>
</dbReference>
<dbReference type="InParanoid" id="A0A409XYL0"/>
<comment type="caution">
    <text evidence="1">The sequence shown here is derived from an EMBL/GenBank/DDBJ whole genome shotgun (WGS) entry which is preliminary data.</text>
</comment>
<sequence length="163" mass="17937">MVSPNTTPLPLSTPAQSSYEELQQQIAMHQQQLATLQTAPAAEPLHSVVSVSPKVSKSSLFDTPPPVIIKVAPPEPYDGTLSKAETFLSQLLLYFHGRGITDDLSRVVSALSIMKGGTAGQWAKVQILRMEIRTEMQFSGKIFWMHLGQPLETQILQPQLDTK</sequence>
<dbReference type="AlphaFoldDB" id="A0A409XYL0"/>
<dbReference type="EMBL" id="NHYD01000015">
    <property type="protein sequence ID" value="PPQ95854.1"/>
    <property type="molecule type" value="Genomic_DNA"/>
</dbReference>
<proteinExistence type="predicted"/>
<name>A0A409XYL0_PSICY</name>
<reference evidence="1 2" key="1">
    <citation type="journal article" date="2018" name="Evol. Lett.">
        <title>Horizontal gene cluster transfer increased hallucinogenic mushroom diversity.</title>
        <authorList>
            <person name="Reynolds H.T."/>
            <person name="Vijayakumar V."/>
            <person name="Gluck-Thaler E."/>
            <person name="Korotkin H.B."/>
            <person name="Matheny P.B."/>
            <person name="Slot J.C."/>
        </authorList>
    </citation>
    <scope>NUCLEOTIDE SEQUENCE [LARGE SCALE GENOMIC DNA]</scope>
    <source>
        <strain evidence="1 2">2631</strain>
    </source>
</reference>